<evidence type="ECO:0000256" key="8">
    <source>
        <dbReference type="ARBA" id="ARBA00023136"/>
    </source>
</evidence>
<evidence type="ECO:0000313" key="12">
    <source>
        <dbReference type="Proteomes" id="UP001165065"/>
    </source>
</evidence>
<dbReference type="NCBIfam" id="TIGR01100">
    <property type="entry name" value="V_ATP_synt_C"/>
    <property type="match status" value="1"/>
</dbReference>
<keyword evidence="9" id="KW-0926">Vacuole</keyword>
<feature type="transmembrane region" description="Helical" evidence="9">
    <location>
        <begin position="12"/>
        <end position="35"/>
    </location>
</feature>
<dbReference type="OrthoDB" id="193335at2759"/>
<feature type="transmembrane region" description="Helical" evidence="9">
    <location>
        <begin position="56"/>
        <end position="81"/>
    </location>
</feature>
<keyword evidence="6 9" id="KW-1133">Transmembrane helix</keyword>
<dbReference type="GO" id="GO:0046961">
    <property type="term" value="F:proton-transporting ATPase activity, rotational mechanism"/>
    <property type="evidence" value="ECO:0007669"/>
    <property type="project" value="InterPro"/>
</dbReference>
<name>A0A9W7L992_9STRA</name>
<comment type="subcellular location">
    <subcellularLocation>
        <location evidence="1">Membrane</location>
        <topology evidence="1">Multi-pass membrane protein</topology>
    </subcellularLocation>
    <subcellularLocation>
        <location evidence="9">Vacuole membrane</location>
        <topology evidence="9">Multi-pass membrane protein</topology>
    </subcellularLocation>
</comment>
<evidence type="ECO:0000256" key="2">
    <source>
        <dbReference type="ARBA" id="ARBA00007296"/>
    </source>
</evidence>
<dbReference type="CDD" id="cd18175">
    <property type="entry name" value="ATP-synt_Vo_c_ATP6C_rpt1"/>
    <property type="match status" value="1"/>
</dbReference>
<comment type="similarity">
    <text evidence="2 9">Belongs to the V-ATPase proteolipid subunit family.</text>
</comment>
<dbReference type="Gene3D" id="1.20.120.610">
    <property type="entry name" value="lithium bound rotor ring of v- atpase"/>
    <property type="match status" value="1"/>
</dbReference>
<proteinExistence type="inferred from homology"/>
<evidence type="ECO:0000256" key="3">
    <source>
        <dbReference type="ARBA" id="ARBA00022448"/>
    </source>
</evidence>
<dbReference type="SUPFAM" id="SSF81333">
    <property type="entry name" value="F1F0 ATP synthase subunit C"/>
    <property type="match status" value="2"/>
</dbReference>
<dbReference type="PRINTS" id="PR00122">
    <property type="entry name" value="VACATPASE"/>
</dbReference>
<feature type="domain" description="V-ATPase proteolipid subunit C-like" evidence="10">
    <location>
        <begin position="102"/>
        <end position="184"/>
    </location>
</feature>
<dbReference type="Proteomes" id="UP001165065">
    <property type="component" value="Unassembled WGS sequence"/>
</dbReference>
<dbReference type="InterPro" id="IPR035921">
    <property type="entry name" value="F/V-ATP_Csub_sf"/>
</dbReference>
<evidence type="ECO:0000259" key="10">
    <source>
        <dbReference type="Pfam" id="PF00137"/>
    </source>
</evidence>
<evidence type="ECO:0000313" key="11">
    <source>
        <dbReference type="EMBL" id="GMI39613.1"/>
    </source>
</evidence>
<feature type="domain" description="V-ATPase proteolipid subunit C-like" evidence="10">
    <location>
        <begin position="17"/>
        <end position="76"/>
    </location>
</feature>
<dbReference type="InterPro" id="IPR002379">
    <property type="entry name" value="ATPase_proteolipid_c-like_dom"/>
</dbReference>
<sequence length="192" mass="20074">MSEYPLCTPTAPFFGFMGVAFSLIFANLGAAYGTAKSGVGVLSAGVQGPDLIYKNLIPIIMAGVNGIYGLITAIIILNNIIPPNLDGNTPLSYSLYTGYAHLAGGLCCGLCGLASGVCIGIAGESGVRAFTQLDWMTKQRTMYRVPGARRVKKGGADQIFVGSVLIQVFAGNLALYGMITAIILTQTSYNCE</sequence>
<keyword evidence="12" id="KW-1185">Reference proteome</keyword>
<keyword evidence="3 9" id="KW-0813">Transport</keyword>
<evidence type="ECO:0000256" key="7">
    <source>
        <dbReference type="ARBA" id="ARBA00023065"/>
    </source>
</evidence>
<gene>
    <name evidence="11" type="ORF">TrCOL_g5039</name>
</gene>
<evidence type="ECO:0000256" key="1">
    <source>
        <dbReference type="ARBA" id="ARBA00004141"/>
    </source>
</evidence>
<accession>A0A9W7L992</accession>
<evidence type="ECO:0000256" key="9">
    <source>
        <dbReference type="RuleBase" id="RU363060"/>
    </source>
</evidence>
<reference evidence="12" key="1">
    <citation type="journal article" date="2023" name="Commun. Biol.">
        <title>Genome analysis of Parmales, the sister group of diatoms, reveals the evolutionary specialization of diatoms from phago-mixotrophs to photoautotrophs.</title>
        <authorList>
            <person name="Ban H."/>
            <person name="Sato S."/>
            <person name="Yoshikawa S."/>
            <person name="Yamada K."/>
            <person name="Nakamura Y."/>
            <person name="Ichinomiya M."/>
            <person name="Sato N."/>
            <person name="Blanc-Mathieu R."/>
            <person name="Endo H."/>
            <person name="Kuwata A."/>
            <person name="Ogata H."/>
        </authorList>
    </citation>
    <scope>NUCLEOTIDE SEQUENCE [LARGE SCALE GENOMIC DNA]</scope>
</reference>
<dbReference type="GO" id="GO:0033179">
    <property type="term" value="C:proton-transporting V-type ATPase, V0 domain"/>
    <property type="evidence" value="ECO:0007669"/>
    <property type="project" value="InterPro"/>
</dbReference>
<dbReference type="InterPro" id="IPR011555">
    <property type="entry name" value="ATPase_proteolipid_su_C_euk"/>
</dbReference>
<dbReference type="Pfam" id="PF00137">
    <property type="entry name" value="ATP-synt_C"/>
    <property type="match status" value="2"/>
</dbReference>
<dbReference type="GO" id="GO:0005774">
    <property type="term" value="C:vacuolar membrane"/>
    <property type="evidence" value="ECO:0007669"/>
    <property type="project" value="UniProtKB-SubCell"/>
</dbReference>
<feature type="transmembrane region" description="Helical" evidence="9">
    <location>
        <begin position="159"/>
        <end position="184"/>
    </location>
</feature>
<protein>
    <recommendedName>
        <fullName evidence="9">V-type proton ATPase proteolipid subunit</fullName>
    </recommendedName>
</protein>
<dbReference type="EMBL" id="BRYA01000106">
    <property type="protein sequence ID" value="GMI39613.1"/>
    <property type="molecule type" value="Genomic_DNA"/>
</dbReference>
<keyword evidence="4 9" id="KW-0812">Transmembrane</keyword>
<evidence type="ECO:0000256" key="4">
    <source>
        <dbReference type="ARBA" id="ARBA00022692"/>
    </source>
</evidence>
<comment type="caution">
    <text evidence="11">The sequence shown here is derived from an EMBL/GenBank/DDBJ whole genome shotgun (WGS) entry which is preliminary data.</text>
</comment>
<feature type="transmembrane region" description="Helical" evidence="9">
    <location>
        <begin position="101"/>
        <end position="122"/>
    </location>
</feature>
<keyword evidence="8 9" id="KW-0472">Membrane</keyword>
<organism evidence="11 12">
    <name type="scientific">Triparma columacea</name>
    <dbReference type="NCBI Taxonomy" id="722753"/>
    <lineage>
        <taxon>Eukaryota</taxon>
        <taxon>Sar</taxon>
        <taxon>Stramenopiles</taxon>
        <taxon>Ochrophyta</taxon>
        <taxon>Bolidophyceae</taxon>
        <taxon>Parmales</taxon>
        <taxon>Triparmaceae</taxon>
        <taxon>Triparma</taxon>
    </lineage>
</organism>
<dbReference type="PANTHER" id="PTHR10263">
    <property type="entry name" value="V-TYPE PROTON ATPASE PROTEOLIPID SUBUNIT"/>
    <property type="match status" value="1"/>
</dbReference>
<dbReference type="InterPro" id="IPR000245">
    <property type="entry name" value="ATPase_proteolipid_csu"/>
</dbReference>
<keyword evidence="7 9" id="KW-0406">Ion transport</keyword>
<dbReference type="AlphaFoldDB" id="A0A9W7L992"/>
<keyword evidence="5 9" id="KW-0375">Hydrogen ion transport</keyword>
<evidence type="ECO:0000256" key="5">
    <source>
        <dbReference type="ARBA" id="ARBA00022781"/>
    </source>
</evidence>
<evidence type="ECO:0000256" key="6">
    <source>
        <dbReference type="ARBA" id="ARBA00022989"/>
    </source>
</evidence>